<dbReference type="InterPro" id="IPR010426">
    <property type="entry name" value="MTTB_MeTrfase"/>
</dbReference>
<gene>
    <name evidence="4" type="ORF">DCMF_26415</name>
</gene>
<proteinExistence type="inferred from homology"/>
<comment type="similarity">
    <text evidence="1">Belongs to the trimethylamine methyltransferase family.</text>
</comment>
<evidence type="ECO:0000256" key="2">
    <source>
        <dbReference type="ARBA" id="ARBA00022603"/>
    </source>
</evidence>
<evidence type="ECO:0008006" key="6">
    <source>
        <dbReference type="Google" id="ProtNLM"/>
    </source>
</evidence>
<evidence type="ECO:0000256" key="1">
    <source>
        <dbReference type="ARBA" id="ARBA00007137"/>
    </source>
</evidence>
<dbReference type="EMBL" id="CP017634">
    <property type="protein sequence ID" value="ATW28926.1"/>
    <property type="molecule type" value="Genomic_DNA"/>
</dbReference>
<evidence type="ECO:0000256" key="3">
    <source>
        <dbReference type="ARBA" id="ARBA00022679"/>
    </source>
</evidence>
<reference evidence="4 5" key="1">
    <citation type="submission" date="2016-10" db="EMBL/GenBank/DDBJ databases">
        <title>Complete Genome Sequence of Peptococcaceae strain DCMF.</title>
        <authorList>
            <person name="Edwards R.J."/>
            <person name="Holland S.I."/>
            <person name="Deshpande N.P."/>
            <person name="Wong Y.K."/>
            <person name="Ertan H."/>
            <person name="Manefield M."/>
            <person name="Russell T.L."/>
            <person name="Lee M.J."/>
        </authorList>
    </citation>
    <scope>NUCLEOTIDE SEQUENCE [LARGE SCALE GENOMIC DNA]</scope>
    <source>
        <strain evidence="4 5">DCMF</strain>
    </source>
</reference>
<dbReference type="Pfam" id="PF06253">
    <property type="entry name" value="MTTB"/>
    <property type="match status" value="1"/>
</dbReference>
<keyword evidence="3" id="KW-0808">Transferase</keyword>
<sequence length="479" mass="52682">MQVQTSLGLNILSQDQCETIHFTTLEVLDRTGVNVFDQEALELLKQGGAKVDGYRVRIPSWMVQRALATAPCRVPMGNRDGSRAMLLEKGRSYYGTGSDTPYTIDPFSGKRRLATKQDVVNFSRVCDCLENIDFVMSMALASDVSRLNSYVHQFEAMLLNTSKPIVYTAEGYRDTVDIVKMAEIVAGSPEDLVANPFMALYNEPSSPLQYSTEAVQKLLYLAEKRLPIINVPAVMLGATGPVTPAGAIVVANSELLAGLVMHQLKGEGAPYIYGGGIPPMDMITQVCSYGGPEEHQNCAALVTMAAQFYHLPVFTTGGCTDAVEFDQQAGMEAGFNILSTSLAGGNLIHDLGYIEAGMTSSLEMLALCNEAVGMAKYFVKGIEITPETLALDVIEKVQPGGNFFAEEHTFNNFKKHMYFPELLNRYAYDKWKETGATTFKERANRKIRDILKNHCPAQLPADVIDRVKEITSKRVNDSY</sequence>
<dbReference type="InterPro" id="IPR038601">
    <property type="entry name" value="MttB-like_sf"/>
</dbReference>
<dbReference type="AlphaFoldDB" id="A0A3G1L2C2"/>
<evidence type="ECO:0000313" key="5">
    <source>
        <dbReference type="Proteomes" id="UP000323521"/>
    </source>
</evidence>
<dbReference type="KEGG" id="fwa:DCMF_26415"/>
<dbReference type="Proteomes" id="UP000323521">
    <property type="component" value="Chromosome"/>
</dbReference>
<protein>
    <recommendedName>
        <fullName evidence="6">Trimethylamine methyltransferase</fullName>
    </recommendedName>
</protein>
<keyword evidence="5" id="KW-1185">Reference proteome</keyword>
<dbReference type="Gene3D" id="3.20.20.480">
    <property type="entry name" value="Trimethylamine methyltransferase-like"/>
    <property type="match status" value="1"/>
</dbReference>
<evidence type="ECO:0000313" key="4">
    <source>
        <dbReference type="EMBL" id="ATW28926.1"/>
    </source>
</evidence>
<dbReference type="GO" id="GO:0008168">
    <property type="term" value="F:methyltransferase activity"/>
    <property type="evidence" value="ECO:0007669"/>
    <property type="project" value="UniProtKB-KW"/>
</dbReference>
<name>A0A3G1L2C2_FORW1</name>
<organism evidence="4 5">
    <name type="scientific">Formimonas warabiya</name>
    <dbReference type="NCBI Taxonomy" id="1761012"/>
    <lineage>
        <taxon>Bacteria</taxon>
        <taxon>Bacillati</taxon>
        <taxon>Bacillota</taxon>
        <taxon>Clostridia</taxon>
        <taxon>Eubacteriales</taxon>
        <taxon>Peptococcaceae</taxon>
        <taxon>Candidatus Formimonas</taxon>
    </lineage>
</organism>
<dbReference type="GO" id="GO:0032259">
    <property type="term" value="P:methylation"/>
    <property type="evidence" value="ECO:0007669"/>
    <property type="project" value="UniProtKB-KW"/>
</dbReference>
<keyword evidence="2" id="KW-0489">Methyltransferase</keyword>
<dbReference type="GO" id="GO:0015948">
    <property type="term" value="P:methanogenesis"/>
    <property type="evidence" value="ECO:0007669"/>
    <property type="project" value="InterPro"/>
</dbReference>
<accession>A0A3G1L2C2</accession>